<organism evidence="3 4">
    <name type="scientific">Botryotinia fuckeliana (strain T4)</name>
    <name type="common">Noble rot fungus</name>
    <name type="synonym">Botrytis cinerea</name>
    <dbReference type="NCBI Taxonomy" id="999810"/>
    <lineage>
        <taxon>Eukaryota</taxon>
        <taxon>Fungi</taxon>
        <taxon>Dikarya</taxon>
        <taxon>Ascomycota</taxon>
        <taxon>Pezizomycotina</taxon>
        <taxon>Leotiomycetes</taxon>
        <taxon>Helotiales</taxon>
        <taxon>Sclerotiniaceae</taxon>
        <taxon>Botrytis</taxon>
    </lineage>
</organism>
<feature type="compositionally biased region" description="Basic and acidic residues" evidence="1">
    <location>
        <begin position="818"/>
        <end position="827"/>
    </location>
</feature>
<proteinExistence type="predicted"/>
<dbReference type="SUPFAM" id="SSF53098">
    <property type="entry name" value="Ribonuclease H-like"/>
    <property type="match status" value="1"/>
</dbReference>
<dbReference type="GO" id="GO:0005634">
    <property type="term" value="C:nucleus"/>
    <property type="evidence" value="ECO:0007669"/>
    <property type="project" value="TreeGrafter"/>
</dbReference>
<dbReference type="GO" id="GO:0003676">
    <property type="term" value="F:nucleic acid binding"/>
    <property type="evidence" value="ECO:0007669"/>
    <property type="project" value="InterPro"/>
</dbReference>
<evidence type="ECO:0000313" key="3">
    <source>
        <dbReference type="EMBL" id="CCD50862.1"/>
    </source>
</evidence>
<evidence type="ECO:0000313" key="4">
    <source>
        <dbReference type="Proteomes" id="UP000008177"/>
    </source>
</evidence>
<feature type="compositionally biased region" description="Basic and acidic residues" evidence="1">
    <location>
        <begin position="600"/>
        <end position="619"/>
    </location>
</feature>
<feature type="region of interest" description="Disordered" evidence="1">
    <location>
        <begin position="588"/>
        <end position="689"/>
    </location>
</feature>
<dbReference type="Gene3D" id="3.30.420.10">
    <property type="entry name" value="Ribonuclease H-like superfamily/Ribonuclease H"/>
    <property type="match status" value="1"/>
</dbReference>
<dbReference type="InterPro" id="IPR012337">
    <property type="entry name" value="RNaseH-like_sf"/>
</dbReference>
<dbReference type="Pfam" id="PF21762">
    <property type="entry name" value="DEDDh_C"/>
    <property type="match status" value="1"/>
</dbReference>
<dbReference type="PANTHER" id="PTHR28083:SF1">
    <property type="entry name" value="GOOD FOR FULL DBP5 ACTIVITY PROTEIN 2"/>
    <property type="match status" value="1"/>
</dbReference>
<dbReference type="PANTHER" id="PTHR28083">
    <property type="entry name" value="GOOD FOR FULL DBP5 ACTIVITY PROTEIN 2"/>
    <property type="match status" value="1"/>
</dbReference>
<dbReference type="AlphaFoldDB" id="G2YGG4"/>
<name>G2YGG4_BOTF4</name>
<evidence type="ECO:0000256" key="1">
    <source>
        <dbReference type="SAM" id="MobiDB-lite"/>
    </source>
</evidence>
<dbReference type="InterPro" id="IPR036397">
    <property type="entry name" value="RNaseH_sf"/>
</dbReference>
<dbReference type="InParanoid" id="G2YGG4"/>
<feature type="compositionally biased region" description="Polar residues" evidence="1">
    <location>
        <begin position="831"/>
        <end position="841"/>
    </location>
</feature>
<evidence type="ECO:0000259" key="2">
    <source>
        <dbReference type="Pfam" id="PF21762"/>
    </source>
</evidence>
<dbReference type="InterPro" id="IPR048519">
    <property type="entry name" value="Gfd2/YDR514C-like_C"/>
</dbReference>
<feature type="region of interest" description="Disordered" evidence="1">
    <location>
        <begin position="1"/>
        <end position="82"/>
    </location>
</feature>
<feature type="compositionally biased region" description="Polar residues" evidence="1">
    <location>
        <begin position="724"/>
        <end position="733"/>
    </location>
</feature>
<protein>
    <recommendedName>
        <fullName evidence="2">Gfd2/YDR514C-like C-terminal domain-containing protein</fullName>
    </recommendedName>
</protein>
<feature type="compositionally biased region" description="Acidic residues" evidence="1">
    <location>
        <begin position="19"/>
        <end position="32"/>
    </location>
</feature>
<dbReference type="EMBL" id="FQ790330">
    <property type="protein sequence ID" value="CCD50862.1"/>
    <property type="molecule type" value="Genomic_DNA"/>
</dbReference>
<dbReference type="HOGENOM" id="CLU_016815_2_0_1"/>
<feature type="region of interest" description="Disordered" evidence="1">
    <location>
        <begin position="702"/>
        <end position="841"/>
    </location>
</feature>
<accession>G2YGG4</accession>
<dbReference type="eggNOG" id="ENOG502QTQR">
    <property type="taxonomic scope" value="Eukaryota"/>
</dbReference>
<dbReference type="InterPro" id="IPR040151">
    <property type="entry name" value="Gfd2/YDR514C-like"/>
</dbReference>
<reference evidence="4" key="1">
    <citation type="journal article" date="2011" name="PLoS Genet.">
        <title>Genomic analysis of the necrotrophic fungal pathogens Sclerotinia sclerotiorum and Botrytis cinerea.</title>
        <authorList>
            <person name="Amselem J."/>
            <person name="Cuomo C.A."/>
            <person name="van Kan J.A."/>
            <person name="Viaud M."/>
            <person name="Benito E.P."/>
            <person name="Couloux A."/>
            <person name="Coutinho P.M."/>
            <person name="de Vries R.P."/>
            <person name="Dyer P.S."/>
            <person name="Fillinger S."/>
            <person name="Fournier E."/>
            <person name="Gout L."/>
            <person name="Hahn M."/>
            <person name="Kohn L."/>
            <person name="Lapalu N."/>
            <person name="Plummer K.M."/>
            <person name="Pradier J.M."/>
            <person name="Quevillon E."/>
            <person name="Sharon A."/>
            <person name="Simon A."/>
            <person name="ten Have A."/>
            <person name="Tudzynski B."/>
            <person name="Tudzynski P."/>
            <person name="Wincker P."/>
            <person name="Andrew M."/>
            <person name="Anthouard V."/>
            <person name="Beever R.E."/>
            <person name="Beffa R."/>
            <person name="Benoit I."/>
            <person name="Bouzid O."/>
            <person name="Brault B."/>
            <person name="Chen Z."/>
            <person name="Choquer M."/>
            <person name="Collemare J."/>
            <person name="Cotton P."/>
            <person name="Danchin E.G."/>
            <person name="Da Silva C."/>
            <person name="Gautier A."/>
            <person name="Giraud C."/>
            <person name="Giraud T."/>
            <person name="Gonzalez C."/>
            <person name="Grossetete S."/>
            <person name="Guldener U."/>
            <person name="Henrissat B."/>
            <person name="Howlett B.J."/>
            <person name="Kodira C."/>
            <person name="Kretschmer M."/>
            <person name="Lappartient A."/>
            <person name="Leroch M."/>
            <person name="Levis C."/>
            <person name="Mauceli E."/>
            <person name="Neuveglise C."/>
            <person name="Oeser B."/>
            <person name="Pearson M."/>
            <person name="Poulain J."/>
            <person name="Poussereau N."/>
            <person name="Quesneville H."/>
            <person name="Rascle C."/>
            <person name="Schumacher J."/>
            <person name="Segurens B."/>
            <person name="Sexton A."/>
            <person name="Silva E."/>
            <person name="Sirven C."/>
            <person name="Soanes D.M."/>
            <person name="Talbot N.J."/>
            <person name="Templeton M."/>
            <person name="Yandava C."/>
            <person name="Yarden O."/>
            <person name="Zeng Q."/>
            <person name="Rollins J.A."/>
            <person name="Lebrun M.H."/>
            <person name="Dickman M."/>
        </authorList>
    </citation>
    <scope>NUCLEOTIDE SEQUENCE [LARGE SCALE GENOMIC DNA]</scope>
    <source>
        <strain evidence="4">T4</strain>
    </source>
</reference>
<dbReference type="STRING" id="999810.G2YGG4"/>
<feature type="compositionally biased region" description="Low complexity" evidence="1">
    <location>
        <begin position="754"/>
        <end position="780"/>
    </location>
</feature>
<feature type="compositionally biased region" description="Polar residues" evidence="1">
    <location>
        <begin position="638"/>
        <end position="653"/>
    </location>
</feature>
<feature type="domain" description="Gfd2/YDR514C-like C-terminal" evidence="2">
    <location>
        <begin position="361"/>
        <end position="551"/>
    </location>
</feature>
<dbReference type="OrthoDB" id="5953249at2759"/>
<gene>
    <name evidence="3" type="ORF">BofuT4_P086410.1</name>
</gene>
<feature type="compositionally biased region" description="Polar residues" evidence="1">
    <location>
        <begin position="702"/>
        <end position="715"/>
    </location>
</feature>
<sequence>MNDRVDRFRALTGQQEVYDNPDMEEPQTESEDAFVLPEGFTIKAQNIYEGTSEEEDSPPQSKPGKSEQRSNAPQQYQNEDHEFDDGENATARMRAGMNQYQYGSSAPLLYPELGPNDFQEYKKLEYGQLAAEGESFCPWKTVSQYAYRYIGHANRPKVTEQFFYGGKCYLQTWDFFFLYRLREDPNQSPIILVPTKQVEYFLAVINRSLGTNLTIPSGSAGAFDAVFSNDGTPYPRYLGRVLNKNMADELRENVPPRYYKLDGEPPITKPLVDTSLAAFRAKIEALSLTAKNKKAANKEKQRVERVAKQKAWKDSTKRVQRYLGLRKRSDNDTATVSDSADNNTFYDPEKRTKFMMEDAVVFVCIDVEAYEMNNNIITEIGIATLDVLDIANMEPGVLGENWRKAIRARHFRIKENMHLNNTKHVQGCAGSFEFGTSEIVYRDDAPRMVGSCFKYPFSDPSPSPDLADQKRNIILVGHDVDADIRFLRQIGYEINNLKLHEGCDTTLMWRALKREVNPRSLSAILAEIGITAWNLHNAGNDAVYTLQAMLGIACKHLVDRKIERKEKDKLKKDRISEAVKEAVELAYEREEGWSSDGSDGGERITPEQADAKKAADAAKKAASRRPKVTDVNKLWPNGNESRNTASTSWTGVAQGQNQSSQGGWGTPPATPTKNGKSKADSASSSAPEPLLVSAEKFGYKSLGSNFKSSASTGSGLNADCKTNPEGQTASQLRTGGGWGREWATRNTTAAAEPASTNQTSTSTSTPAPTDLTSTSTSLDSEITDLGQKMQNATLAELQEQGRIPMDLSANASLQLQEQQKEDAKGSEESPWPQQSVRRVKW</sequence>
<dbReference type="Proteomes" id="UP000008177">
    <property type="component" value="Unplaced contigs"/>
</dbReference>